<evidence type="ECO:0000256" key="5">
    <source>
        <dbReference type="ARBA" id="ARBA00022692"/>
    </source>
</evidence>
<sequence>MSIWSDMVTIVSATLSGDITFKTVQAYRSEGAWFVFGPLTILGAIAFYYRERFAERLEERLGYSATKITHPIISVLLLMGMLAAFLPAMNSLLGTLTLGYLPVLVVFGPILLIMFERTPERTIVIYCYIIMASIIFIGVVQRFVFSVQVPWSTTIPPLLFMIMAWFGATFNIRLRTHLSFSEFRTKFGPKGQLFWLTFDNVLWLIFCVILVTTMSRGTVNTYDNFAIVLGTDDTMRWWFVVTMPVCFILLSTRAIENMVEDFARYKAGEQLIKQAVIGGDV</sequence>
<accession>A0A1L9P0S0</accession>
<dbReference type="GO" id="GO:0022857">
    <property type="term" value="F:transmembrane transporter activity"/>
    <property type="evidence" value="ECO:0007669"/>
    <property type="project" value="UniProtKB-UniRule"/>
</dbReference>
<organism evidence="11 12">
    <name type="scientific">Planktotalea frisia</name>
    <dbReference type="NCBI Taxonomy" id="696762"/>
    <lineage>
        <taxon>Bacteria</taxon>
        <taxon>Pseudomonadati</taxon>
        <taxon>Pseudomonadota</taxon>
        <taxon>Alphaproteobacteria</taxon>
        <taxon>Rhodobacterales</taxon>
        <taxon>Paracoccaceae</taxon>
        <taxon>Planktotalea</taxon>
    </lineage>
</organism>
<evidence type="ECO:0000313" key="11">
    <source>
        <dbReference type="EMBL" id="OJI95127.1"/>
    </source>
</evidence>
<evidence type="ECO:0000256" key="6">
    <source>
        <dbReference type="ARBA" id="ARBA00022989"/>
    </source>
</evidence>
<feature type="transmembrane region" description="Helical" evidence="9">
    <location>
        <begin position="125"/>
        <end position="145"/>
    </location>
</feature>
<proteinExistence type="inferred from homology"/>
<evidence type="ECO:0000256" key="2">
    <source>
        <dbReference type="ARBA" id="ARBA00022448"/>
    </source>
</evidence>
<feature type="transmembrane region" description="Helical" evidence="9">
    <location>
        <begin position="235"/>
        <end position="255"/>
    </location>
</feature>
<name>A0A1L9P0S0_9RHOB</name>
<comment type="caution">
    <text evidence="9">Lacks conserved residue(s) required for the propagation of feature annotation.</text>
</comment>
<feature type="domain" description="Tripartite ATP-independent periplasmic transporters DctQ component" evidence="10">
    <location>
        <begin position="131"/>
        <end position="263"/>
    </location>
</feature>
<evidence type="ECO:0000256" key="4">
    <source>
        <dbReference type="ARBA" id="ARBA00022519"/>
    </source>
</evidence>
<feature type="transmembrane region" description="Helical" evidence="9">
    <location>
        <begin position="151"/>
        <end position="172"/>
    </location>
</feature>
<feature type="transmembrane region" description="Helical" evidence="9">
    <location>
        <begin position="61"/>
        <end position="86"/>
    </location>
</feature>
<dbReference type="EMBL" id="MLCB01000057">
    <property type="protein sequence ID" value="OJI95127.1"/>
    <property type="molecule type" value="Genomic_DNA"/>
</dbReference>
<evidence type="ECO:0000256" key="1">
    <source>
        <dbReference type="ARBA" id="ARBA00004429"/>
    </source>
</evidence>
<dbReference type="PANTHER" id="PTHR35011:SF2">
    <property type="entry name" value="2,3-DIKETO-L-GULONATE TRAP TRANSPORTER SMALL PERMEASE PROTEIN YIAM"/>
    <property type="match status" value="1"/>
</dbReference>
<dbReference type="Proteomes" id="UP000184514">
    <property type="component" value="Unassembled WGS sequence"/>
</dbReference>
<dbReference type="GO" id="GO:0015740">
    <property type="term" value="P:C4-dicarboxylate transport"/>
    <property type="evidence" value="ECO:0007669"/>
    <property type="project" value="TreeGrafter"/>
</dbReference>
<keyword evidence="12" id="KW-1185">Reference proteome</keyword>
<feature type="transmembrane region" description="Helical" evidence="9">
    <location>
        <begin position="92"/>
        <end position="113"/>
    </location>
</feature>
<evidence type="ECO:0000313" key="12">
    <source>
        <dbReference type="Proteomes" id="UP000184514"/>
    </source>
</evidence>
<evidence type="ECO:0000259" key="10">
    <source>
        <dbReference type="Pfam" id="PF04290"/>
    </source>
</evidence>
<dbReference type="Pfam" id="PF04290">
    <property type="entry name" value="DctQ"/>
    <property type="match status" value="1"/>
</dbReference>
<dbReference type="PANTHER" id="PTHR35011">
    <property type="entry name" value="2,3-DIKETO-L-GULONATE TRAP TRANSPORTER SMALL PERMEASE PROTEIN YIAM"/>
    <property type="match status" value="1"/>
</dbReference>
<dbReference type="InterPro" id="IPR007387">
    <property type="entry name" value="TRAP_DctQ"/>
</dbReference>
<comment type="caution">
    <text evidence="11">The sequence shown here is derived from an EMBL/GenBank/DDBJ whole genome shotgun (WGS) entry which is preliminary data.</text>
</comment>
<feature type="transmembrane region" description="Helical" evidence="9">
    <location>
        <begin position="193"/>
        <end position="215"/>
    </location>
</feature>
<protein>
    <recommendedName>
        <fullName evidence="9">TRAP transporter small permease protein</fullName>
    </recommendedName>
</protein>
<evidence type="ECO:0000256" key="9">
    <source>
        <dbReference type="RuleBase" id="RU369079"/>
    </source>
</evidence>
<evidence type="ECO:0000256" key="8">
    <source>
        <dbReference type="ARBA" id="ARBA00038436"/>
    </source>
</evidence>
<evidence type="ECO:0000256" key="3">
    <source>
        <dbReference type="ARBA" id="ARBA00022475"/>
    </source>
</evidence>
<keyword evidence="3" id="KW-1003">Cell membrane</keyword>
<dbReference type="InterPro" id="IPR055348">
    <property type="entry name" value="DctQ"/>
</dbReference>
<dbReference type="OrthoDB" id="6116361at2"/>
<keyword evidence="6 9" id="KW-1133">Transmembrane helix</keyword>
<keyword evidence="2 9" id="KW-0813">Transport</keyword>
<feature type="transmembrane region" description="Helical" evidence="9">
    <location>
        <begin position="31"/>
        <end position="49"/>
    </location>
</feature>
<dbReference type="RefSeq" id="WP_072629333.1">
    <property type="nucleotide sequence ID" value="NZ_JABBAN010000112.1"/>
</dbReference>
<reference evidence="11 12" key="1">
    <citation type="submission" date="2016-10" db="EMBL/GenBank/DDBJ databases">
        <title>Genome sequence of Planktotalea frisia SH6-1.</title>
        <authorList>
            <person name="Poehlein A."/>
            <person name="Bakenhus I."/>
            <person name="Voget S."/>
            <person name="Brinkhoff T."/>
            <person name="Simon M."/>
        </authorList>
    </citation>
    <scope>NUCLEOTIDE SEQUENCE [LARGE SCALE GENOMIC DNA]</scope>
    <source>
        <strain evidence="11 12">SH6-1</strain>
    </source>
</reference>
<dbReference type="STRING" id="696762.PFRI_06670"/>
<keyword evidence="5 9" id="KW-0812">Transmembrane</keyword>
<dbReference type="GO" id="GO:0005886">
    <property type="term" value="C:plasma membrane"/>
    <property type="evidence" value="ECO:0007669"/>
    <property type="project" value="UniProtKB-SubCell"/>
</dbReference>
<comment type="subunit">
    <text evidence="9">The complex comprises the extracytoplasmic solute receptor protein and the two transmembrane proteins.</text>
</comment>
<gene>
    <name evidence="11" type="ORF">PFRI_06670</name>
</gene>
<keyword evidence="4 9" id="KW-0997">Cell inner membrane</keyword>
<comment type="subcellular location">
    <subcellularLocation>
        <location evidence="1 9">Cell inner membrane</location>
        <topology evidence="1 9">Multi-pass membrane protein</topology>
    </subcellularLocation>
</comment>
<comment type="function">
    <text evidence="9">Part of the tripartite ATP-independent periplasmic (TRAP) transport system.</text>
</comment>
<keyword evidence="7 9" id="KW-0472">Membrane</keyword>
<dbReference type="AlphaFoldDB" id="A0A1L9P0S0"/>
<comment type="similarity">
    <text evidence="8 9">Belongs to the TRAP transporter small permease family.</text>
</comment>
<evidence type="ECO:0000256" key="7">
    <source>
        <dbReference type="ARBA" id="ARBA00023136"/>
    </source>
</evidence>